<keyword evidence="3 4" id="KW-0539">Nucleus</keyword>
<dbReference type="InterPro" id="IPR050224">
    <property type="entry name" value="TALE_homeobox"/>
</dbReference>
<evidence type="ECO:0000256" key="4">
    <source>
        <dbReference type="PROSITE-ProRule" id="PRU00108"/>
    </source>
</evidence>
<feature type="DNA-binding region" description="Homeobox" evidence="4">
    <location>
        <begin position="147"/>
        <end position="201"/>
    </location>
</feature>
<evidence type="ECO:0000256" key="5">
    <source>
        <dbReference type="SAM" id="MobiDB-lite"/>
    </source>
</evidence>
<dbReference type="InterPro" id="IPR001356">
    <property type="entry name" value="HD"/>
</dbReference>
<comment type="subcellular location">
    <subcellularLocation>
        <location evidence="4">Nucleus</location>
    </subcellularLocation>
</comment>
<dbReference type="Gene3D" id="1.10.10.60">
    <property type="entry name" value="Homeodomain-like"/>
    <property type="match status" value="1"/>
</dbReference>
<dbReference type="InterPro" id="IPR009057">
    <property type="entry name" value="Homeodomain-like_sf"/>
</dbReference>
<proteinExistence type="predicted"/>
<dbReference type="AlphaFoldDB" id="A0AAE8MKK9"/>
<dbReference type="Proteomes" id="UP001187734">
    <property type="component" value="Unassembled WGS sequence"/>
</dbReference>
<dbReference type="SUPFAM" id="SSF46689">
    <property type="entry name" value="Homeodomain-like"/>
    <property type="match status" value="1"/>
</dbReference>
<dbReference type="PANTHER" id="PTHR11850">
    <property type="entry name" value="HOMEOBOX PROTEIN TRANSCRIPTION FACTORS"/>
    <property type="match status" value="1"/>
</dbReference>
<evidence type="ECO:0000313" key="7">
    <source>
        <dbReference type="EMBL" id="SPJ86740.1"/>
    </source>
</evidence>
<evidence type="ECO:0000313" key="8">
    <source>
        <dbReference type="Proteomes" id="UP001187734"/>
    </source>
</evidence>
<dbReference type="EMBL" id="ONZP01000512">
    <property type="protein sequence ID" value="SPJ86740.1"/>
    <property type="molecule type" value="Genomic_DNA"/>
</dbReference>
<keyword evidence="1 4" id="KW-0238">DNA-binding</keyword>
<evidence type="ECO:0000256" key="3">
    <source>
        <dbReference type="ARBA" id="ARBA00023242"/>
    </source>
</evidence>
<accession>A0AAE8MKK9</accession>
<keyword evidence="8" id="KW-1185">Reference proteome</keyword>
<feature type="region of interest" description="Disordered" evidence="5">
    <location>
        <begin position="190"/>
        <end position="253"/>
    </location>
</feature>
<sequence length="284" mass="31316">MSPSQPDSTGGDLISPFLEIDALALDTGEPNASVPGSTEPYNDFQQNDSLELNFDDLWSANFAQLPLDAGVTDLSQTPMEWHQHHYSEIPHNFAITQGAIPQHTPESLNRELEDILGPNRESPGSSSPNILTPVSTVLPPKVGHRFTLESLRALKDWFSRHSENPYPTEEEKVMLEQQTGLSRTQITNWLANARRRRPTADGSTQTASARTGKIPSDSPYTPTRAGTPIPRRPQTERDMHPLQRWVDSPPENEPAAVSAIARAMASGDLVSSSEPFTACFTKRI</sequence>
<dbReference type="PROSITE" id="PS50071">
    <property type="entry name" value="HOMEOBOX_2"/>
    <property type="match status" value="1"/>
</dbReference>
<comment type="caution">
    <text evidence="7">The sequence shown here is derived from an EMBL/GenBank/DDBJ whole genome shotgun (WGS) entry which is preliminary data.</text>
</comment>
<feature type="domain" description="Homeobox" evidence="6">
    <location>
        <begin position="145"/>
        <end position="200"/>
    </location>
</feature>
<reference evidence="7" key="1">
    <citation type="submission" date="2018-03" db="EMBL/GenBank/DDBJ databases">
        <authorList>
            <person name="Guldener U."/>
        </authorList>
    </citation>
    <scope>NUCLEOTIDE SEQUENCE</scope>
</reference>
<dbReference type="SMART" id="SM00389">
    <property type="entry name" value="HOX"/>
    <property type="match status" value="1"/>
</dbReference>
<name>A0AAE8MKK9_9HYPO</name>
<dbReference type="GO" id="GO:0003677">
    <property type="term" value="F:DNA binding"/>
    <property type="evidence" value="ECO:0007669"/>
    <property type="project" value="UniProtKB-UniRule"/>
</dbReference>
<dbReference type="GO" id="GO:0005634">
    <property type="term" value="C:nucleus"/>
    <property type="evidence" value="ECO:0007669"/>
    <property type="project" value="UniProtKB-SubCell"/>
</dbReference>
<feature type="compositionally biased region" description="Polar residues" evidence="5">
    <location>
        <begin position="34"/>
        <end position="45"/>
    </location>
</feature>
<dbReference type="GO" id="GO:0006355">
    <property type="term" value="P:regulation of DNA-templated transcription"/>
    <property type="evidence" value="ECO:0007669"/>
    <property type="project" value="InterPro"/>
</dbReference>
<gene>
    <name evidence="7" type="ORF">FTOL_11765</name>
</gene>
<organism evidence="7 8">
    <name type="scientific">Fusarium torulosum</name>
    <dbReference type="NCBI Taxonomy" id="33205"/>
    <lineage>
        <taxon>Eukaryota</taxon>
        <taxon>Fungi</taxon>
        <taxon>Dikarya</taxon>
        <taxon>Ascomycota</taxon>
        <taxon>Pezizomycotina</taxon>
        <taxon>Sordariomycetes</taxon>
        <taxon>Hypocreomycetidae</taxon>
        <taxon>Hypocreales</taxon>
        <taxon>Nectriaceae</taxon>
        <taxon>Fusarium</taxon>
    </lineage>
</organism>
<dbReference type="CDD" id="cd00086">
    <property type="entry name" value="homeodomain"/>
    <property type="match status" value="1"/>
</dbReference>
<evidence type="ECO:0000256" key="1">
    <source>
        <dbReference type="ARBA" id="ARBA00023125"/>
    </source>
</evidence>
<dbReference type="InterPro" id="IPR008422">
    <property type="entry name" value="KN_HD"/>
</dbReference>
<evidence type="ECO:0000256" key="2">
    <source>
        <dbReference type="ARBA" id="ARBA00023155"/>
    </source>
</evidence>
<keyword evidence="2 4" id="KW-0371">Homeobox</keyword>
<dbReference type="Pfam" id="PF05920">
    <property type="entry name" value="Homeobox_KN"/>
    <property type="match status" value="1"/>
</dbReference>
<protein>
    <recommendedName>
        <fullName evidence="6">Homeobox domain-containing protein</fullName>
    </recommendedName>
</protein>
<feature type="region of interest" description="Disordered" evidence="5">
    <location>
        <begin position="26"/>
        <end position="45"/>
    </location>
</feature>
<evidence type="ECO:0000259" key="6">
    <source>
        <dbReference type="PROSITE" id="PS50071"/>
    </source>
</evidence>